<dbReference type="PRINTS" id="PR00676">
    <property type="entry name" value="MASPIN"/>
</dbReference>
<dbReference type="InterPro" id="IPR036186">
    <property type="entry name" value="Serpin_sf"/>
</dbReference>
<dbReference type="Gene3D" id="2.30.39.10">
    <property type="entry name" value="Alpha-1-antitrypsin, domain 1"/>
    <property type="match status" value="1"/>
</dbReference>
<evidence type="ECO:0000256" key="3">
    <source>
        <dbReference type="ARBA" id="ARBA00022900"/>
    </source>
</evidence>
<dbReference type="AlphaFoldDB" id="A0A9B0TCB4"/>
<keyword evidence="5" id="KW-1185">Reference proteome</keyword>
<dbReference type="InterPro" id="IPR000240">
    <property type="entry name" value="Serpin_B9/Maspin"/>
</dbReference>
<feature type="domain" description="Serpin" evidence="4">
    <location>
        <begin position="80"/>
        <end position="393"/>
    </location>
</feature>
<dbReference type="OrthoDB" id="671595at2759"/>
<evidence type="ECO:0000313" key="6">
    <source>
        <dbReference type="RefSeq" id="XP_006837645.1"/>
    </source>
</evidence>
<dbReference type="SMART" id="SM00093">
    <property type="entry name" value="SERPIN"/>
    <property type="match status" value="1"/>
</dbReference>
<name>A0A9B0TCB4_CHRAS</name>
<gene>
    <name evidence="6" type="primary">LOC102836022</name>
</gene>
<dbReference type="Gene3D" id="3.30.497.10">
    <property type="entry name" value="Antithrombin, subunit I, domain 2"/>
    <property type="match status" value="2"/>
</dbReference>
<dbReference type="RefSeq" id="XP_006837645.1">
    <property type="nucleotide sequence ID" value="XM_006837582.1"/>
</dbReference>
<organism evidence="5 6">
    <name type="scientific">Chrysochloris asiatica</name>
    <name type="common">Cape golden mole</name>
    <dbReference type="NCBI Taxonomy" id="185453"/>
    <lineage>
        <taxon>Eukaryota</taxon>
        <taxon>Metazoa</taxon>
        <taxon>Chordata</taxon>
        <taxon>Craniata</taxon>
        <taxon>Vertebrata</taxon>
        <taxon>Euteleostomi</taxon>
        <taxon>Mammalia</taxon>
        <taxon>Eutheria</taxon>
        <taxon>Afrotheria</taxon>
        <taxon>Chrysochloridae</taxon>
        <taxon>Chrysochlorinae</taxon>
        <taxon>Chrysochloris</taxon>
    </lineage>
</organism>
<proteinExistence type="inferred from homology"/>
<evidence type="ECO:0000313" key="5">
    <source>
        <dbReference type="Proteomes" id="UP000504623"/>
    </source>
</evidence>
<dbReference type="InterPro" id="IPR000215">
    <property type="entry name" value="Serpin_fam"/>
</dbReference>
<dbReference type="InterPro" id="IPR042185">
    <property type="entry name" value="Serpin_sf_2"/>
</dbReference>
<evidence type="ECO:0000256" key="1">
    <source>
        <dbReference type="ARBA" id="ARBA00006426"/>
    </source>
</evidence>
<dbReference type="InterPro" id="IPR042178">
    <property type="entry name" value="Serpin_sf_1"/>
</dbReference>
<dbReference type="Proteomes" id="UP000504623">
    <property type="component" value="Unplaced"/>
</dbReference>
<sequence length="393" mass="44107">MEYEEERLMQLVNSGKAWEEQVSCAEDGVCLRSVDFDQPEGSNKDNEATKTFMLRDFHFQADITGGAMDMFSAANAQFCFDVFREMSYDHTTENLFFSPLGLLSTLAVVLFGARGESASQIEKKYSDCMEQLYKVKPENLDFKSNIEDTRMQINSWIENKTKGEIKGLWSYDDIMYSDELVLINAVSFQGKWKHVFQKDQTKTMVFRLDESQSKPVQMMQLQGVFKLGSIQEAGVQVLEMPDVEGHLSLVIILPTENVSLGQVLREITYEKLKSWISPTNMADTAVDLHLPQLRLDGCQGDYTSILATLGMTDVLDPSVANLSGITVRGGLVVSRIIHTAILKVTEDDYVLSPANSAGQVKNLQVFQVDHPFLISVLQKDTEALLFYGVVSNP</sequence>
<dbReference type="GO" id="GO:0004867">
    <property type="term" value="F:serine-type endopeptidase inhibitor activity"/>
    <property type="evidence" value="ECO:0007669"/>
    <property type="project" value="UniProtKB-KW"/>
</dbReference>
<protein>
    <submittedName>
        <fullName evidence="6">Serpin B12-like</fullName>
    </submittedName>
</protein>
<comment type="similarity">
    <text evidence="1">Belongs to the serpin family. Ov-serpin subfamily.</text>
</comment>
<dbReference type="SUPFAM" id="SSF56574">
    <property type="entry name" value="Serpins"/>
    <property type="match status" value="1"/>
</dbReference>
<keyword evidence="3" id="KW-0722">Serine protease inhibitor</keyword>
<reference evidence="6" key="1">
    <citation type="submission" date="2025-08" db="UniProtKB">
        <authorList>
            <consortium name="RefSeq"/>
        </authorList>
    </citation>
    <scope>IDENTIFICATION</scope>
    <source>
        <tissue evidence="6">Spleen</tissue>
    </source>
</reference>
<dbReference type="PANTHER" id="PTHR11461:SF323">
    <property type="entry name" value="SERPIN DOMAIN-CONTAINING PROTEIN"/>
    <property type="match status" value="1"/>
</dbReference>
<evidence type="ECO:0000259" key="4">
    <source>
        <dbReference type="SMART" id="SM00093"/>
    </source>
</evidence>
<dbReference type="PANTHER" id="PTHR11461">
    <property type="entry name" value="SERINE PROTEASE INHIBITOR, SERPIN"/>
    <property type="match status" value="1"/>
</dbReference>
<dbReference type="InterPro" id="IPR023796">
    <property type="entry name" value="Serpin_dom"/>
</dbReference>
<dbReference type="InterPro" id="IPR023795">
    <property type="entry name" value="Serpin_CS"/>
</dbReference>
<dbReference type="FunFam" id="2.30.39.10:FF:000001">
    <property type="entry name" value="Serpin family B member 2"/>
    <property type="match status" value="1"/>
</dbReference>
<dbReference type="GO" id="GO:0005615">
    <property type="term" value="C:extracellular space"/>
    <property type="evidence" value="ECO:0007669"/>
    <property type="project" value="InterPro"/>
</dbReference>
<evidence type="ECO:0000256" key="2">
    <source>
        <dbReference type="ARBA" id="ARBA00022690"/>
    </source>
</evidence>
<keyword evidence="2" id="KW-0646">Protease inhibitor</keyword>
<accession>A0A9B0TCB4</accession>
<dbReference type="GeneID" id="102836022"/>
<dbReference type="Pfam" id="PF00079">
    <property type="entry name" value="Serpin"/>
    <property type="match status" value="1"/>
</dbReference>
<dbReference type="PROSITE" id="PS00284">
    <property type="entry name" value="SERPIN"/>
    <property type="match status" value="1"/>
</dbReference>